<comment type="caution">
    <text evidence="1">The sequence shown here is derived from an EMBL/GenBank/DDBJ whole genome shotgun (WGS) entry which is preliminary data.</text>
</comment>
<dbReference type="EMBL" id="NIHW01000031">
    <property type="protein sequence ID" value="PLT84544.1"/>
    <property type="molecule type" value="Genomic_DNA"/>
</dbReference>
<proteinExistence type="predicted"/>
<accession>A0A2N5PXZ5</accession>
<organism evidence="1 2">
    <name type="scientific">Mediterraneibacter gnavus</name>
    <name type="common">Ruminococcus gnavus</name>
    <dbReference type="NCBI Taxonomy" id="33038"/>
    <lineage>
        <taxon>Bacteria</taxon>
        <taxon>Bacillati</taxon>
        <taxon>Bacillota</taxon>
        <taxon>Clostridia</taxon>
        <taxon>Lachnospirales</taxon>
        <taxon>Lachnospiraceae</taxon>
        <taxon>Mediterraneibacter</taxon>
    </lineage>
</organism>
<reference evidence="1 2" key="1">
    <citation type="journal article" date="2017" name="Genome Med.">
        <title>A novel Ruminococcus gnavus clade enriched in inflammatory bowel disease patients.</title>
        <authorList>
            <person name="Hall A.B."/>
            <person name="Yassour M."/>
            <person name="Sauk J."/>
            <person name="Garner A."/>
            <person name="Jiang X."/>
            <person name="Arthur T."/>
            <person name="Lagoudas G.K."/>
            <person name="Vatanen T."/>
            <person name="Fornelos N."/>
            <person name="Wilson R."/>
            <person name="Bertha M."/>
            <person name="Cohen M."/>
            <person name="Garber J."/>
            <person name="Khalili H."/>
            <person name="Gevers D."/>
            <person name="Ananthakrishnan A.N."/>
            <person name="Kugathasan S."/>
            <person name="Lander E.S."/>
            <person name="Blainey P."/>
            <person name="Vlamakis H."/>
            <person name="Xavier R.J."/>
            <person name="Huttenhower C."/>
        </authorList>
    </citation>
    <scope>NUCLEOTIDE SEQUENCE [LARGE SCALE GENOMIC DNA]</scope>
    <source>
        <strain evidence="1 2">RJX1128</strain>
    </source>
</reference>
<gene>
    <name evidence="1" type="ORF">CDL20_11635</name>
</gene>
<protein>
    <submittedName>
        <fullName evidence="1">Uncharacterized protein</fullName>
    </submittedName>
</protein>
<dbReference type="AlphaFoldDB" id="A0A2N5PXZ5"/>
<evidence type="ECO:0000313" key="1">
    <source>
        <dbReference type="EMBL" id="PLT84544.1"/>
    </source>
</evidence>
<dbReference type="Gene3D" id="1.10.287.800">
    <property type="entry name" value="protein ne1242"/>
    <property type="match status" value="1"/>
</dbReference>
<name>A0A2N5PXZ5_MEDGN</name>
<dbReference type="RefSeq" id="WP_101882753.1">
    <property type="nucleotide sequence ID" value="NZ_NIHW01000031.1"/>
</dbReference>
<dbReference type="Proteomes" id="UP000234840">
    <property type="component" value="Unassembled WGS sequence"/>
</dbReference>
<sequence length="133" mass="15705">MLTNYLEYLESPKSLSVEQMQSIHSQMVFEIGNDNEALELYDELIEKAVQYASYRANWFVWDRETRMEQDESRSSCHNSLIIKFNMLAKYLKMQGKKAAWRTALGYEEDDKYNRKAIGDFACYLVFVNCLNAR</sequence>
<evidence type="ECO:0000313" key="2">
    <source>
        <dbReference type="Proteomes" id="UP000234840"/>
    </source>
</evidence>